<evidence type="ECO:0000256" key="1">
    <source>
        <dbReference type="SAM" id="MobiDB-lite"/>
    </source>
</evidence>
<protein>
    <recommendedName>
        <fullName evidence="4">Scaffolding protein</fullName>
    </recommendedName>
</protein>
<feature type="region of interest" description="Disordered" evidence="1">
    <location>
        <begin position="170"/>
        <end position="221"/>
    </location>
</feature>
<accession>A0A554SP39</accession>
<sequence length="221" mass="23509">MTDTNILSPDAQAWLNATFDRNRRKYAGLTMMADGEAGDDADKGDGTDSGETTKGSNAKEEAKPKTGSGEKGDEQLGEGGKKALEAEREERKKLKGELDQFKNSLAEALGIKTEKGDGDGNDLVTTLQQKVEGMQREAAVLKLANEHKITDKDDLELLGSTSDDATREALAKRLAPGENGNGAPKPDRTQGGGGSAGEKTTTGSVKSAREDYLERHKKKTA</sequence>
<feature type="compositionally biased region" description="Basic and acidic residues" evidence="1">
    <location>
        <begin position="57"/>
        <end position="91"/>
    </location>
</feature>
<organism evidence="2 3">
    <name type="scientific">Aeromicrobium piscarium</name>
    <dbReference type="NCBI Taxonomy" id="2590901"/>
    <lineage>
        <taxon>Bacteria</taxon>
        <taxon>Bacillati</taxon>
        <taxon>Actinomycetota</taxon>
        <taxon>Actinomycetes</taxon>
        <taxon>Propionibacteriales</taxon>
        <taxon>Nocardioidaceae</taxon>
        <taxon>Aeromicrobium</taxon>
    </lineage>
</organism>
<dbReference type="RefSeq" id="WP_143911073.1">
    <property type="nucleotide sequence ID" value="NZ_VLNT01000001.1"/>
</dbReference>
<evidence type="ECO:0000313" key="2">
    <source>
        <dbReference type="EMBL" id="TSD68125.1"/>
    </source>
</evidence>
<dbReference type="AlphaFoldDB" id="A0A554SP39"/>
<dbReference type="Proteomes" id="UP000316988">
    <property type="component" value="Unassembled WGS sequence"/>
</dbReference>
<feature type="region of interest" description="Disordered" evidence="1">
    <location>
        <begin position="32"/>
        <end position="91"/>
    </location>
</feature>
<dbReference type="EMBL" id="VLNT01000001">
    <property type="protein sequence ID" value="TSD68125.1"/>
    <property type="molecule type" value="Genomic_DNA"/>
</dbReference>
<proteinExistence type="predicted"/>
<name>A0A554SP39_9ACTN</name>
<comment type="caution">
    <text evidence="2">The sequence shown here is derived from an EMBL/GenBank/DDBJ whole genome shotgun (WGS) entry which is preliminary data.</text>
</comment>
<keyword evidence="3" id="KW-1185">Reference proteome</keyword>
<evidence type="ECO:0008006" key="4">
    <source>
        <dbReference type="Google" id="ProtNLM"/>
    </source>
</evidence>
<reference evidence="2 3" key="1">
    <citation type="submission" date="2019-07" db="EMBL/GenBank/DDBJ databases">
        <authorList>
            <person name="Zhao L.H."/>
        </authorList>
    </citation>
    <scope>NUCLEOTIDE SEQUENCE [LARGE SCALE GENOMIC DNA]</scope>
    <source>
        <strain evidence="2 3">Co35</strain>
    </source>
</reference>
<gene>
    <name evidence="2" type="ORF">FNM00_00575</name>
</gene>
<evidence type="ECO:0000313" key="3">
    <source>
        <dbReference type="Proteomes" id="UP000316988"/>
    </source>
</evidence>